<feature type="region of interest" description="Disordered" evidence="7">
    <location>
        <begin position="1407"/>
        <end position="1445"/>
    </location>
</feature>
<comment type="subcellular location">
    <subcellularLocation>
        <location evidence="1 6">Nucleus</location>
    </subcellularLocation>
</comment>
<feature type="domain" description="Sister chromatid cohesion C-terminal" evidence="8">
    <location>
        <begin position="1313"/>
        <end position="1387"/>
    </location>
</feature>
<feature type="region of interest" description="Disordered" evidence="7">
    <location>
        <begin position="466"/>
        <end position="518"/>
    </location>
</feature>
<dbReference type="InterPro" id="IPR011989">
    <property type="entry name" value="ARM-like"/>
</dbReference>
<evidence type="ECO:0000256" key="5">
    <source>
        <dbReference type="ARBA" id="ARBA00023306"/>
    </source>
</evidence>
<feature type="region of interest" description="Disordered" evidence="7">
    <location>
        <begin position="20"/>
        <end position="43"/>
    </location>
</feature>
<feature type="compositionally biased region" description="Low complexity" evidence="7">
    <location>
        <begin position="496"/>
        <end position="507"/>
    </location>
</feature>
<keyword evidence="10" id="KW-1185">Reference proteome</keyword>
<organism evidence="9 10">
    <name type="scientific">Dunaliella salina</name>
    <name type="common">Green alga</name>
    <name type="synonym">Protococcus salinus</name>
    <dbReference type="NCBI Taxonomy" id="3046"/>
    <lineage>
        <taxon>Eukaryota</taxon>
        <taxon>Viridiplantae</taxon>
        <taxon>Chlorophyta</taxon>
        <taxon>core chlorophytes</taxon>
        <taxon>Chlorophyceae</taxon>
        <taxon>CS clade</taxon>
        <taxon>Chlamydomonadales</taxon>
        <taxon>Dunaliellaceae</taxon>
        <taxon>Dunaliella</taxon>
    </lineage>
</organism>
<dbReference type="InterPro" id="IPR024986">
    <property type="entry name" value="Nipped-B_C"/>
</dbReference>
<dbReference type="SUPFAM" id="SSF48371">
    <property type="entry name" value="ARM repeat"/>
    <property type="match status" value="1"/>
</dbReference>
<evidence type="ECO:0000256" key="1">
    <source>
        <dbReference type="ARBA" id="ARBA00004123"/>
    </source>
</evidence>
<name>A0ABQ7G7H6_DUNSA</name>
<evidence type="ECO:0000259" key="8">
    <source>
        <dbReference type="Pfam" id="PF12830"/>
    </source>
</evidence>
<feature type="compositionally biased region" description="Low complexity" evidence="7">
    <location>
        <begin position="1421"/>
        <end position="1441"/>
    </location>
</feature>
<dbReference type="Gene3D" id="1.25.10.10">
    <property type="entry name" value="Leucine-rich Repeat Variant"/>
    <property type="match status" value="1"/>
</dbReference>
<protein>
    <recommendedName>
        <fullName evidence="6">Sister chromatid cohesion protein</fullName>
    </recommendedName>
</protein>
<dbReference type="Pfam" id="PF12830">
    <property type="entry name" value="Nipped-B_C"/>
    <property type="match status" value="2"/>
</dbReference>
<sequence>MLTGHLSGILTSMLGALEGRATEDQEEDEDGGNPSCAAAPPAAVGRLPPAKVQMLSGLLMSARSQGYLSKVPAAVLQHLLRTLHQVMVAGAAPVIPNSREKSLELTLVMDALEAAVAATYKGGQTPKTPRASKADPHLCRPSSYLDILLPPLQQLLVLLSDVLAAVKVDASQVLPLVRIMIGCLGVDALPRVFQVKAAGLAVAVFGALPEQRAVLLAELLSSTGLLGASSAAAGGGGGAASARSPPREFLAQDEPPIQIQVSTALLLQLIQATALLPAIEESDLQLIQDLCKVPIGWCDRLWVTLLEKLPAAKSASLDVKAFLDHFVQDLLAVQHTPEWPGAQLLLRRLVMALNTSKGLQHPESAVRLACIDLLGTITSAFMADCKQAEEEQEKVEALLAASGYDADAEREGGAYLGDEDKARVEALQRLLLGALAARPSSGTRHTARTLLVQQMLLQRAIFEQQQPPVMSSQPQDLIPPVEPPEPPAKGRKGRKGQAAAAAAAAQAEAEREKEQRRELALAQQGSALLAEFHALHAAPPRVAVGTDAGSAASISRWLLLNSAMGRGRGSFLLWLVNAGSAVGKGGGVSAGYQPTSTAERSRAVKALGSAIEMDERVLGHVDVQAAVCAALEDDAVSVREAAVELLGRHISHSPELAMTYFDLIGRASNDAGLSVRKRAVKVLWDCCVHCGSAAAPTGAYLDAGAPAFTRACEAVSLIMARAADPEDSMRKLATGLCAGLLFTSGSHPAVADADMEAAGGFPGASLAAAAKGSPSARAMLLAEVCDLVYHSDAPTNIKLPLPSDHSLVVVLKAILGQSSTSQPIAGGGGALAAQAAAVQQGAAELARALLEKTMELQEAAAAASGALDAALAGTSSRAHPAAAFAPAAAGSSAANGTGVGGPPDAGSPQRQGGAVPPPASAWPQGGGEAVPGRAFQGATEQEAVSGRGDARPNTHAATVAAAQASLGRAELQQLHCLLALHALCAADVGVLVQAHGGAAYFARGVAPYFKELVTVGDKSPAPSKRARSERVMCAMHIVAALAGRAEGGQTRLEAGLVKDLVSDLQLIIGRHLFVSVVSSAVQCMCALSRPHPNLVTQQIVGLAARYHLMLENDLNGGLTETSPYRSMYPKLLFILGNFCRYAAHILDSCAGMQAMGLLFTARPELMWEERGCLALLEDQLKPTSLLSHKARVLQNLIDLLKAEEEGLVIRQKKIGVDMIAVQCTLGWERVLELIEVAHRGGLTAPWDAIPALVALSTDPLPDTSARALRVLKQMSLAMASAAVVSGDSGGARRPPRPPTPKELLQGGSLPEALGHLWSGVVAADRTRKAKFLSALLKPFEEASCLAMQGASKRSDVHLLAFCCAIAAELPYRKADEPLTLLTNINSIVVRRGQAAMDAIKQAMLVAAQSPAAHQHDEQKQQEAQQQQQAQQQQLLQQQEEQGTVEGKTAQVPYELNGVNHIIDAA</sequence>
<proteinExistence type="inferred from homology"/>
<feature type="compositionally biased region" description="Low complexity" evidence="7">
    <location>
        <begin position="466"/>
        <end position="475"/>
    </location>
</feature>
<keyword evidence="5 6" id="KW-0131">Cell cycle</keyword>
<dbReference type="InterPro" id="IPR033031">
    <property type="entry name" value="Scc2/Nipped-B"/>
</dbReference>
<evidence type="ECO:0000313" key="10">
    <source>
        <dbReference type="Proteomes" id="UP000815325"/>
    </source>
</evidence>
<evidence type="ECO:0000313" key="9">
    <source>
        <dbReference type="EMBL" id="KAF5830562.1"/>
    </source>
</evidence>
<evidence type="ECO:0000256" key="2">
    <source>
        <dbReference type="ARBA" id="ARBA00009252"/>
    </source>
</evidence>
<dbReference type="EMBL" id="MU070029">
    <property type="protein sequence ID" value="KAF5830562.1"/>
    <property type="molecule type" value="Genomic_DNA"/>
</dbReference>
<feature type="region of interest" description="Disordered" evidence="7">
    <location>
        <begin position="890"/>
        <end position="932"/>
    </location>
</feature>
<evidence type="ECO:0000256" key="3">
    <source>
        <dbReference type="ARBA" id="ARBA00022737"/>
    </source>
</evidence>
<comment type="similarity">
    <text evidence="2 6">Belongs to the SCC2/Nipped-B family.</text>
</comment>
<accession>A0ABQ7G7H6</accession>
<reference evidence="9" key="1">
    <citation type="submission" date="2017-08" db="EMBL/GenBank/DDBJ databases">
        <authorList>
            <person name="Polle J.E."/>
            <person name="Barry K."/>
            <person name="Cushman J."/>
            <person name="Schmutz J."/>
            <person name="Tran D."/>
            <person name="Hathwaick L.T."/>
            <person name="Yim W.C."/>
            <person name="Jenkins J."/>
            <person name="Mckie-Krisberg Z.M."/>
            <person name="Prochnik S."/>
            <person name="Lindquist E."/>
            <person name="Dockter R.B."/>
            <person name="Adam C."/>
            <person name="Molina H."/>
            <person name="Bunkerborg J."/>
            <person name="Jin E."/>
            <person name="Buchheim M."/>
            <person name="Magnuson J."/>
        </authorList>
    </citation>
    <scope>NUCLEOTIDE SEQUENCE</scope>
    <source>
        <strain evidence="9">CCAP 19/18</strain>
    </source>
</reference>
<dbReference type="PANTHER" id="PTHR21704:SF18">
    <property type="entry name" value="NIPPED-B-LIKE PROTEIN"/>
    <property type="match status" value="1"/>
</dbReference>
<dbReference type="InterPro" id="IPR016024">
    <property type="entry name" value="ARM-type_fold"/>
</dbReference>
<feature type="compositionally biased region" description="Basic and acidic residues" evidence="7">
    <location>
        <begin position="508"/>
        <end position="518"/>
    </location>
</feature>
<evidence type="ECO:0000256" key="7">
    <source>
        <dbReference type="SAM" id="MobiDB-lite"/>
    </source>
</evidence>
<evidence type="ECO:0000256" key="6">
    <source>
        <dbReference type="RuleBase" id="RU364107"/>
    </source>
</evidence>
<dbReference type="Pfam" id="PF12765">
    <property type="entry name" value="Cohesin_HEAT"/>
    <property type="match status" value="1"/>
</dbReference>
<keyword evidence="3 6" id="KW-0677">Repeat</keyword>
<gene>
    <name evidence="9" type="ORF">DUNSADRAFT_14347</name>
</gene>
<dbReference type="Proteomes" id="UP000815325">
    <property type="component" value="Unassembled WGS sequence"/>
</dbReference>
<evidence type="ECO:0000256" key="4">
    <source>
        <dbReference type="ARBA" id="ARBA00023242"/>
    </source>
</evidence>
<dbReference type="InterPro" id="IPR026003">
    <property type="entry name" value="Cohesin_HEAT"/>
</dbReference>
<dbReference type="PANTHER" id="PTHR21704">
    <property type="entry name" value="NIPPED-B-LIKE PROTEIN DELANGIN SCC2-RELATED"/>
    <property type="match status" value="1"/>
</dbReference>
<keyword evidence="4 6" id="KW-0539">Nucleus</keyword>
<feature type="domain" description="Sister chromatid cohesion C-terminal" evidence="8">
    <location>
        <begin position="1231"/>
        <end position="1274"/>
    </location>
</feature>
<comment type="caution">
    <text evidence="9">The sequence shown here is derived from an EMBL/GenBank/DDBJ whole genome shotgun (WGS) entry which is preliminary data.</text>
</comment>